<dbReference type="PIRSF" id="PIRSF015892">
    <property type="entry name" value="N-myristl_transf"/>
    <property type="match status" value="1"/>
</dbReference>
<dbReference type="Gene3D" id="3.40.630.170">
    <property type="match status" value="1"/>
</dbReference>
<dbReference type="Pfam" id="PF01233">
    <property type="entry name" value="NMT"/>
    <property type="match status" value="1"/>
</dbReference>
<proteinExistence type="inferred from homology"/>
<dbReference type="PANTHER" id="PTHR11377">
    <property type="entry name" value="N-MYRISTOYL TRANSFERASE"/>
    <property type="match status" value="1"/>
</dbReference>
<reference evidence="11" key="1">
    <citation type="journal article" date="2013" name="PLoS Genet.">
        <title>The genome of Spraguea lophii and the basis of host-microsporidian interactions.</title>
        <authorList>
            <person name="Campbell S.E."/>
            <person name="Williams T.A."/>
            <person name="Yousuf A."/>
            <person name="Soanes D.M."/>
            <person name="Paszkiewicz K.H."/>
            <person name="Williams B.A.P."/>
        </authorList>
    </citation>
    <scope>NUCLEOTIDE SEQUENCE [LARGE SCALE GENOMIC DNA]</scope>
    <source>
        <strain evidence="11">42_110</strain>
    </source>
</reference>
<dbReference type="InterPro" id="IPR016181">
    <property type="entry name" value="Acyl_CoA_acyltransferase"/>
</dbReference>
<evidence type="ECO:0000256" key="3">
    <source>
        <dbReference type="ARBA" id="ARBA00022240"/>
    </source>
</evidence>
<sequence>MSMNKNDKDVHDQENNEIKKEHTFWQTQPVEVGDDNCVIEKKCEIVEKSIVLPKYFKFSTLDVKNELHAVYEFLKENYVEDGHSKFRLLYSKEHLLWQLLSPGFKNEYAVTIKYKNIIKGLIFATEKNIKINGKEQKMAIVNFLCLDKQLRNKRLSPVMISEIRRRINYNNIISAIFTAGQDLPFKLTQVKYYHYLIDIHFLNKIGFCDETFLSLKYNLSIGLNTRELKEEDFDQVKILYDRDMKNKKIYEIMDQEMFRYNFLKKKNVVYSYVKEEGGKVISFGSFYILSTTAIETNQEIPCAYLYMINGDKKYEMVKSLIELSKIEGCKMFNTTDIFFNEEELLELGFCKGDGKLNYYLFNYKASPINPNEVYYTIP</sequence>
<dbReference type="SUPFAM" id="SSF55729">
    <property type="entry name" value="Acyl-CoA N-acyltransferases (Nat)"/>
    <property type="match status" value="2"/>
</dbReference>
<dbReference type="GO" id="GO:0005829">
    <property type="term" value="C:cytosol"/>
    <property type="evidence" value="ECO:0007669"/>
    <property type="project" value="EnsemblFungi"/>
</dbReference>
<dbReference type="EC" id="2.3.1.97" evidence="2 6"/>
<keyword evidence="4 6" id="KW-0808">Transferase</keyword>
<accession>S7WCL4</accession>
<keyword evidence="5 6" id="KW-0012">Acyltransferase</keyword>
<evidence type="ECO:0000256" key="6">
    <source>
        <dbReference type="RuleBase" id="RU000586"/>
    </source>
</evidence>
<name>S7WCL4_SPRLO</name>
<dbReference type="OrthoDB" id="60315at2759"/>
<dbReference type="GO" id="GO:0004379">
    <property type="term" value="F:glycylpeptide N-tetradecanoyltransferase activity"/>
    <property type="evidence" value="ECO:0007669"/>
    <property type="project" value="UniProtKB-EC"/>
</dbReference>
<dbReference type="VEuPathDB" id="MicrosporidiaDB:SLOPH_1382"/>
<feature type="domain" description="Glycylpeptide N-tetradecanoyltransferase C-terminal" evidence="9">
    <location>
        <begin position="224"/>
        <end position="369"/>
    </location>
</feature>
<evidence type="ECO:0000259" key="9">
    <source>
        <dbReference type="Pfam" id="PF02799"/>
    </source>
</evidence>
<dbReference type="InterPro" id="IPR022677">
    <property type="entry name" value="NMT_C"/>
</dbReference>
<evidence type="ECO:0000313" key="11">
    <source>
        <dbReference type="Proteomes" id="UP000014978"/>
    </source>
</evidence>
<gene>
    <name evidence="10" type="ORF">SLOPH_1382</name>
</gene>
<evidence type="ECO:0000256" key="7">
    <source>
        <dbReference type="RuleBase" id="RU004178"/>
    </source>
</evidence>
<comment type="caution">
    <text evidence="10">The sequence shown here is derived from an EMBL/GenBank/DDBJ whole genome shotgun (WGS) entry which is preliminary data.</text>
</comment>
<feature type="domain" description="Glycylpeptide N-tetradecanoyltransferase N-terminal" evidence="8">
    <location>
        <begin position="43"/>
        <end position="188"/>
    </location>
</feature>
<evidence type="ECO:0000259" key="8">
    <source>
        <dbReference type="Pfam" id="PF01233"/>
    </source>
</evidence>
<evidence type="ECO:0000256" key="4">
    <source>
        <dbReference type="ARBA" id="ARBA00022679"/>
    </source>
</evidence>
<dbReference type="Pfam" id="PF02799">
    <property type="entry name" value="NMT_C"/>
    <property type="match status" value="1"/>
</dbReference>
<dbReference type="HOGENOM" id="CLU_022882_0_1_1"/>
<evidence type="ECO:0000256" key="1">
    <source>
        <dbReference type="ARBA" id="ARBA00009469"/>
    </source>
</evidence>
<dbReference type="InParanoid" id="S7WCL4"/>
<dbReference type="OMA" id="CPAMESE"/>
<evidence type="ECO:0000313" key="10">
    <source>
        <dbReference type="EMBL" id="EPR79547.1"/>
    </source>
</evidence>
<dbReference type="InterPro" id="IPR022676">
    <property type="entry name" value="NMT_N"/>
</dbReference>
<comment type="catalytic activity">
    <reaction evidence="6">
        <text>N-terminal glycyl-[protein] + tetradecanoyl-CoA = N-tetradecanoylglycyl-[protein] + CoA + H(+)</text>
        <dbReference type="Rhea" id="RHEA:15521"/>
        <dbReference type="Rhea" id="RHEA-COMP:12666"/>
        <dbReference type="Rhea" id="RHEA-COMP:12667"/>
        <dbReference type="ChEBI" id="CHEBI:15378"/>
        <dbReference type="ChEBI" id="CHEBI:57287"/>
        <dbReference type="ChEBI" id="CHEBI:57385"/>
        <dbReference type="ChEBI" id="CHEBI:64723"/>
        <dbReference type="ChEBI" id="CHEBI:133050"/>
        <dbReference type="EC" id="2.3.1.97"/>
    </reaction>
</comment>
<dbReference type="FunCoup" id="S7WCL4">
    <property type="interactions" value="236"/>
</dbReference>
<dbReference type="EMBL" id="ATCN01000205">
    <property type="protein sequence ID" value="EPR79547.1"/>
    <property type="molecule type" value="Genomic_DNA"/>
</dbReference>
<dbReference type="PANTHER" id="PTHR11377:SF5">
    <property type="entry name" value="GLYCYLPEPTIDE N-TETRADECANOYLTRANSFERASE"/>
    <property type="match status" value="1"/>
</dbReference>
<comment type="similarity">
    <text evidence="1 7">Belongs to the NMT family.</text>
</comment>
<dbReference type="InterPro" id="IPR000903">
    <property type="entry name" value="NMT"/>
</dbReference>
<evidence type="ECO:0000256" key="2">
    <source>
        <dbReference type="ARBA" id="ARBA00012923"/>
    </source>
</evidence>
<comment type="function">
    <text evidence="6">Adds a myristoyl group to the N-terminal glycine residue of certain cellular proteins.</text>
</comment>
<dbReference type="Proteomes" id="UP000014978">
    <property type="component" value="Unassembled WGS sequence"/>
</dbReference>
<evidence type="ECO:0000256" key="5">
    <source>
        <dbReference type="ARBA" id="ARBA00023315"/>
    </source>
</evidence>
<keyword evidence="11" id="KW-1185">Reference proteome</keyword>
<organism evidence="10 11">
    <name type="scientific">Spraguea lophii (strain 42_110)</name>
    <name type="common">Microsporidian parasite</name>
    <dbReference type="NCBI Taxonomy" id="1358809"/>
    <lineage>
        <taxon>Eukaryota</taxon>
        <taxon>Fungi</taxon>
        <taxon>Fungi incertae sedis</taxon>
        <taxon>Microsporidia</taxon>
        <taxon>Spragueidae</taxon>
        <taxon>Spraguea</taxon>
    </lineage>
</organism>
<protein>
    <recommendedName>
        <fullName evidence="3 6">Glycylpeptide N-tetradecanoyltransferase</fullName>
        <ecNumber evidence="2 6">2.3.1.97</ecNumber>
    </recommendedName>
</protein>
<dbReference type="AlphaFoldDB" id="S7WCL4"/>
<dbReference type="STRING" id="1358809.S7WCL4"/>